<keyword evidence="4 10" id="KW-0812">Transmembrane</keyword>
<keyword evidence="8 10" id="KW-0472">Membrane</keyword>
<feature type="region of interest" description="Disordered" evidence="9">
    <location>
        <begin position="1323"/>
        <end position="1392"/>
    </location>
</feature>
<feature type="domain" description="ABC transmembrane type-1" evidence="12">
    <location>
        <begin position="731"/>
        <end position="1036"/>
    </location>
</feature>
<comment type="similarity">
    <text evidence="2">Belongs to the ABC transporter superfamily. ABCC family. Conjugate transporter (TC 3.A.1.208) subfamily.</text>
</comment>
<evidence type="ECO:0000256" key="10">
    <source>
        <dbReference type="SAM" id="Phobius"/>
    </source>
</evidence>
<evidence type="ECO:0000256" key="8">
    <source>
        <dbReference type="ARBA" id="ARBA00023136"/>
    </source>
</evidence>
<dbReference type="InterPro" id="IPR011527">
    <property type="entry name" value="ABC1_TM_dom"/>
</dbReference>
<dbReference type="GO" id="GO:0016887">
    <property type="term" value="F:ATP hydrolysis activity"/>
    <property type="evidence" value="ECO:0007669"/>
    <property type="project" value="InterPro"/>
</dbReference>
<comment type="caution">
    <text evidence="13">The sequence shown here is derived from an EMBL/GenBank/DDBJ whole genome shotgun (WGS) entry which is preliminary data.</text>
</comment>
<dbReference type="CDD" id="cd03244">
    <property type="entry name" value="ABCC_MRP_domain2"/>
    <property type="match status" value="1"/>
</dbReference>
<feature type="transmembrane region" description="Helical" evidence="10">
    <location>
        <begin position="1008"/>
        <end position="1028"/>
    </location>
</feature>
<dbReference type="Proteomes" id="UP001283361">
    <property type="component" value="Unassembled WGS sequence"/>
</dbReference>
<feature type="compositionally biased region" description="Polar residues" evidence="9">
    <location>
        <begin position="665"/>
        <end position="674"/>
    </location>
</feature>
<dbReference type="CDD" id="cd03250">
    <property type="entry name" value="ABCC_MRP_domain1"/>
    <property type="match status" value="1"/>
</dbReference>
<dbReference type="Gene3D" id="3.40.50.300">
    <property type="entry name" value="P-loop containing nucleotide triphosphate hydrolases"/>
    <property type="match status" value="2"/>
</dbReference>
<organism evidence="13 14">
    <name type="scientific">Elysia crispata</name>
    <name type="common">lettuce slug</name>
    <dbReference type="NCBI Taxonomy" id="231223"/>
    <lineage>
        <taxon>Eukaryota</taxon>
        <taxon>Metazoa</taxon>
        <taxon>Spiralia</taxon>
        <taxon>Lophotrochozoa</taxon>
        <taxon>Mollusca</taxon>
        <taxon>Gastropoda</taxon>
        <taxon>Heterobranchia</taxon>
        <taxon>Euthyneura</taxon>
        <taxon>Panpulmonata</taxon>
        <taxon>Sacoglossa</taxon>
        <taxon>Placobranchoidea</taxon>
        <taxon>Plakobranchidae</taxon>
        <taxon>Elysia</taxon>
    </lineage>
</organism>
<evidence type="ECO:0000313" key="13">
    <source>
        <dbReference type="EMBL" id="KAK3751066.1"/>
    </source>
</evidence>
<dbReference type="PANTHER" id="PTHR24223">
    <property type="entry name" value="ATP-BINDING CASSETTE SUB-FAMILY C"/>
    <property type="match status" value="1"/>
</dbReference>
<proteinExistence type="inferred from homology"/>
<dbReference type="SUPFAM" id="SSF90123">
    <property type="entry name" value="ABC transporter transmembrane region"/>
    <property type="match status" value="2"/>
</dbReference>
<keyword evidence="6" id="KW-0067">ATP-binding</keyword>
<dbReference type="PROSITE" id="PS00211">
    <property type="entry name" value="ABC_TRANSPORTER_1"/>
    <property type="match status" value="2"/>
</dbReference>
<feature type="transmembrane region" description="Helical" evidence="10">
    <location>
        <begin position="727"/>
        <end position="746"/>
    </location>
</feature>
<feature type="transmembrane region" description="Helical" evidence="10">
    <location>
        <begin position="983"/>
        <end position="1002"/>
    </location>
</feature>
<evidence type="ECO:0000256" key="3">
    <source>
        <dbReference type="ARBA" id="ARBA00022448"/>
    </source>
</evidence>
<feature type="transmembrane region" description="Helical" evidence="10">
    <location>
        <begin position="82"/>
        <end position="100"/>
    </location>
</feature>
<feature type="transmembrane region" description="Helical" evidence="10">
    <location>
        <begin position="233"/>
        <end position="250"/>
    </location>
</feature>
<evidence type="ECO:0000256" key="2">
    <source>
        <dbReference type="ARBA" id="ARBA00009726"/>
    </source>
</evidence>
<dbReference type="FunFam" id="3.40.50.300:FF:000482">
    <property type="entry name" value="Multidrug resistance-associated protein member 4"/>
    <property type="match status" value="1"/>
</dbReference>
<dbReference type="EMBL" id="JAWDGP010005840">
    <property type="protein sequence ID" value="KAK3751066.1"/>
    <property type="molecule type" value="Genomic_DNA"/>
</dbReference>
<feature type="transmembrane region" description="Helical" evidence="10">
    <location>
        <begin position="130"/>
        <end position="153"/>
    </location>
</feature>
<dbReference type="FunFam" id="1.20.1560.10:FF:000026">
    <property type="entry name" value="Multidrug resistance-associated protein lethal(2)03659"/>
    <property type="match status" value="1"/>
</dbReference>
<evidence type="ECO:0000256" key="9">
    <source>
        <dbReference type="SAM" id="MobiDB-lite"/>
    </source>
</evidence>
<name>A0AAE0YNQ9_9GAST</name>
<evidence type="ECO:0000313" key="14">
    <source>
        <dbReference type="Proteomes" id="UP001283361"/>
    </source>
</evidence>
<dbReference type="FunFam" id="3.40.50.300:FF:000163">
    <property type="entry name" value="Multidrug resistance-associated protein member 4"/>
    <property type="match status" value="1"/>
</dbReference>
<dbReference type="SMART" id="SM00382">
    <property type="entry name" value="AAA"/>
    <property type="match status" value="2"/>
</dbReference>
<dbReference type="Pfam" id="PF00664">
    <property type="entry name" value="ABC_membrane"/>
    <property type="match status" value="2"/>
</dbReference>
<dbReference type="FunFam" id="1.20.1560.10:FF:000014">
    <property type="entry name" value="Multidrug resistance-associated protein member 4"/>
    <property type="match status" value="1"/>
</dbReference>
<dbReference type="Pfam" id="PF00005">
    <property type="entry name" value="ABC_tran"/>
    <property type="match status" value="2"/>
</dbReference>
<dbReference type="InterPro" id="IPR050173">
    <property type="entry name" value="ABC_transporter_C-like"/>
</dbReference>
<evidence type="ECO:0000256" key="1">
    <source>
        <dbReference type="ARBA" id="ARBA00004141"/>
    </source>
</evidence>
<comment type="subcellular location">
    <subcellularLocation>
        <location evidence="1">Membrane</location>
        <topology evidence="1">Multi-pass membrane protein</topology>
    </subcellularLocation>
</comment>
<dbReference type="InterPro" id="IPR030240">
    <property type="entry name" value="ABCC4_TMD1"/>
</dbReference>
<dbReference type="PANTHER" id="PTHR24223:SF456">
    <property type="entry name" value="MULTIDRUG RESISTANCE-ASSOCIATED PROTEIN LETHAL(2)03659"/>
    <property type="match status" value="1"/>
</dbReference>
<keyword evidence="5" id="KW-0547">Nucleotide-binding</keyword>
<keyword evidence="3" id="KW-0813">Transport</keyword>
<feature type="region of interest" description="Disordered" evidence="9">
    <location>
        <begin position="654"/>
        <end position="685"/>
    </location>
</feature>
<evidence type="ECO:0000256" key="7">
    <source>
        <dbReference type="ARBA" id="ARBA00022989"/>
    </source>
</evidence>
<dbReference type="InterPro" id="IPR017871">
    <property type="entry name" value="ABC_transporter-like_CS"/>
</dbReference>
<dbReference type="CDD" id="cd18593">
    <property type="entry name" value="ABC_6TM_MRP4_D1_like"/>
    <property type="match status" value="1"/>
</dbReference>
<dbReference type="GO" id="GO:0005524">
    <property type="term" value="F:ATP binding"/>
    <property type="evidence" value="ECO:0007669"/>
    <property type="project" value="UniProtKB-KW"/>
</dbReference>
<evidence type="ECO:0000256" key="6">
    <source>
        <dbReference type="ARBA" id="ARBA00022840"/>
    </source>
</evidence>
<feature type="domain" description="ABC transmembrane type-1" evidence="12">
    <location>
        <begin position="93"/>
        <end position="353"/>
    </location>
</feature>
<dbReference type="PROSITE" id="PS50893">
    <property type="entry name" value="ABC_TRANSPORTER_2"/>
    <property type="match status" value="2"/>
</dbReference>
<accession>A0AAE0YNQ9</accession>
<feature type="domain" description="ABC transporter" evidence="11">
    <location>
        <begin position="421"/>
        <end position="645"/>
    </location>
</feature>
<feature type="transmembrane region" description="Helical" evidence="10">
    <location>
        <begin position="796"/>
        <end position="822"/>
    </location>
</feature>
<evidence type="ECO:0008006" key="15">
    <source>
        <dbReference type="Google" id="ProtNLM"/>
    </source>
</evidence>
<dbReference type="InterPro" id="IPR036640">
    <property type="entry name" value="ABC1_TM_sf"/>
</dbReference>
<dbReference type="InterPro" id="IPR027417">
    <property type="entry name" value="P-loop_NTPase"/>
</dbReference>
<dbReference type="CDD" id="cd18601">
    <property type="entry name" value="ABC_6TM_MRP4_D2_like"/>
    <property type="match status" value="1"/>
</dbReference>
<keyword evidence="7 10" id="KW-1133">Transmembrane helix</keyword>
<dbReference type="InterPro" id="IPR003593">
    <property type="entry name" value="AAA+_ATPase"/>
</dbReference>
<feature type="transmembrane region" description="Helical" evidence="10">
    <location>
        <begin position="894"/>
        <end position="913"/>
    </location>
</feature>
<dbReference type="SUPFAM" id="SSF52540">
    <property type="entry name" value="P-loop containing nucleoside triphosphate hydrolases"/>
    <property type="match status" value="2"/>
</dbReference>
<dbReference type="PROSITE" id="PS50929">
    <property type="entry name" value="ABC_TM1F"/>
    <property type="match status" value="2"/>
</dbReference>
<evidence type="ECO:0000256" key="5">
    <source>
        <dbReference type="ARBA" id="ARBA00022741"/>
    </source>
</evidence>
<dbReference type="GO" id="GO:0140359">
    <property type="term" value="F:ABC-type transporter activity"/>
    <property type="evidence" value="ECO:0007669"/>
    <property type="project" value="InterPro"/>
</dbReference>
<evidence type="ECO:0000259" key="12">
    <source>
        <dbReference type="PROSITE" id="PS50929"/>
    </source>
</evidence>
<dbReference type="InterPro" id="IPR003439">
    <property type="entry name" value="ABC_transporter-like_ATP-bd"/>
</dbReference>
<dbReference type="Gene3D" id="1.20.1560.10">
    <property type="entry name" value="ABC transporter type 1, transmembrane domain"/>
    <property type="match status" value="2"/>
</dbReference>
<sequence>MDESLRHTNPNPILTANPVSKLLFWWLNPLFRKGYKGWLEESDMYNVCPSDSSKSTGEKMQAAWSKELDKQNHGKQASLLRGLFRAFGVEFMLLGLIALGEEMVKLGQPLLLVKLLDYFTPDSTTSKTEAWLYATGVVLCSVTLAITHHPYFFGTARIGMRIRVGLCSLMYKKCLRLSNKSLNESSVGQIVNLMSNDVARFDQGIMFFHFLWVGPLQCLVALVYLWYRLGPQLLAAMAVVLLLMPTQLLMGKLFSRLRGKTAVHTDKRVKVMNEIISGIRIIKLYCWEKPFGRLVENLRRLEVTQLRRTRRVQACVMGPFFATSQVSIFLFVLAYILTDREDEIRPGTVFLVMGVVQCVRLTCGLFLPLASQHLAETLVVIKRIQKFLLLEELQKVSNQQPTNGHIGNGFSELFKSSNSGVAVTNLTAKWEGSSAASNTLEDITVKVRPSSLVAVIGPVGSGKTSLLMTILGELPIQSGSVRAQGKIAYVSQHPWIFSGSLRQNILFGESFEKARYDKIIRISALSRDLNILSKGDATLIGDRGVTLSGGQRARVSLARALYMNADIYLLDDPLAAVDTAVGRHIFEKCIMKYLKDKPRILVTHQVQLLPVADNIVILTDGKIVSQGTFAELSKSGVNFSELLKLSEKDASEMDQGSLINKDKYTPNTDHVTTSESERRRADSISSMESLGKDYVPDSVQLPEEEERETGAIDLQVFISYFKAGASIFLFVTLVLFLLLAQVFYVVSDWWLARWTSKLEDRHNALEDHAQQSIDHNLTAETTTQMSIPEVDTYFNLYVYAAFIFALIASSLTRAFLFFKLAVTAGENLHNMMFARILRTTMAFFDTNPVGRVLNRFSKDIGQTDDLLPWTMFDVIQNSLLTVGIVIVAAVFNPWVFIPVLPLLILFVMVRRYYVQTSRSVKRLEGTTRSPVFSYLSATLQGLHTIRAMHMEQKLTAEFDAHQDLHTEAWFLFITSSRWFGVRLDWLSVIFIASVVYCSVLTADTMDPGFVGLSIVYTMSLMGLFQWAVRQSVELENQMIAVERVLQYTRLPIEADLESKPDHKPPDTWPSSGSLQARDVSLKYSPTAPLVLKDINFNIHAGEKIGIVGRTGAGKSSLITTLFRLAEPEGELTIDGVSIHSLGLHDLRNAISIIPQDPVLFTGSVRRNLDPFDEYSDSQLWRALDEVQLKEAITSNPENLYMEVTEGGSNFSAGQRQLMCLARAVLGNTRILMIDEATANVDPITDGLIQQTIRGKFKACTVLTIAHRLHTIIDSDRIMVLDAGKIVEMNTPHNLLSAGKGGVFYSMVEQLGNTELDHLTELATTGQHSHSFKPSKPLTNGLNHISPAPGSEPTQTSPSEVELSRSEDNLQVSEPGDIVGVDNEAFASEDTRL</sequence>
<gene>
    <name evidence="13" type="ORF">RRG08_044642</name>
</gene>
<keyword evidence="14" id="KW-1185">Reference proteome</keyword>
<evidence type="ECO:0000259" key="11">
    <source>
        <dbReference type="PROSITE" id="PS50893"/>
    </source>
</evidence>
<dbReference type="GO" id="GO:0016020">
    <property type="term" value="C:membrane"/>
    <property type="evidence" value="ECO:0007669"/>
    <property type="project" value="UniProtKB-SubCell"/>
</dbReference>
<dbReference type="InterPro" id="IPR047083">
    <property type="entry name" value="ABCC4_TMD2"/>
</dbReference>
<feature type="transmembrane region" description="Helical" evidence="10">
    <location>
        <begin position="204"/>
        <end position="227"/>
    </location>
</feature>
<reference evidence="13" key="1">
    <citation type="journal article" date="2023" name="G3 (Bethesda)">
        <title>A reference genome for the long-term kleptoplast-retaining sea slug Elysia crispata morphotype clarki.</title>
        <authorList>
            <person name="Eastman K.E."/>
            <person name="Pendleton A.L."/>
            <person name="Shaikh M.A."/>
            <person name="Suttiyut T."/>
            <person name="Ogas R."/>
            <person name="Tomko P."/>
            <person name="Gavelis G."/>
            <person name="Widhalm J.R."/>
            <person name="Wisecaver J.H."/>
        </authorList>
    </citation>
    <scope>NUCLEOTIDE SEQUENCE</scope>
    <source>
        <strain evidence="13">ECLA1</strain>
    </source>
</reference>
<feature type="domain" description="ABC transporter" evidence="11">
    <location>
        <begin position="1074"/>
        <end position="1307"/>
    </location>
</feature>
<evidence type="ECO:0000256" key="4">
    <source>
        <dbReference type="ARBA" id="ARBA00022692"/>
    </source>
</evidence>
<protein>
    <recommendedName>
        <fullName evidence="15">ATP-binding cassette sub-family C member 7</fullName>
    </recommendedName>
</protein>
<feature type="transmembrane region" description="Helical" evidence="10">
    <location>
        <begin position="314"/>
        <end position="337"/>
    </location>
</feature>